<evidence type="ECO:0000256" key="2">
    <source>
        <dbReference type="ARBA" id="ARBA00023125"/>
    </source>
</evidence>
<dbReference type="AlphaFoldDB" id="A0A7W7VT60"/>
<protein>
    <submittedName>
        <fullName evidence="5">DNA-binding MarR family transcriptional regulator</fullName>
    </submittedName>
</protein>
<gene>
    <name evidence="5" type="ORF">FHR34_000426</name>
</gene>
<dbReference type="InterPro" id="IPR036388">
    <property type="entry name" value="WH-like_DNA-bd_sf"/>
</dbReference>
<accession>A0A7W7VT60</accession>
<reference evidence="5 6" key="1">
    <citation type="submission" date="2020-08" db="EMBL/GenBank/DDBJ databases">
        <title>Sequencing the genomes of 1000 actinobacteria strains.</title>
        <authorList>
            <person name="Klenk H.-P."/>
        </authorList>
    </citation>
    <scope>NUCLEOTIDE SEQUENCE [LARGE SCALE GENOMIC DNA]</scope>
    <source>
        <strain evidence="5 6">DSM 41654</strain>
    </source>
</reference>
<dbReference type="EMBL" id="JACHJV010000001">
    <property type="protein sequence ID" value="MBB4921433.1"/>
    <property type="molecule type" value="Genomic_DNA"/>
</dbReference>
<organism evidence="5 6">
    <name type="scientific">Kitasatospora kifunensis</name>
    <name type="common">Streptomyces kifunensis</name>
    <dbReference type="NCBI Taxonomy" id="58351"/>
    <lineage>
        <taxon>Bacteria</taxon>
        <taxon>Bacillati</taxon>
        <taxon>Actinomycetota</taxon>
        <taxon>Actinomycetes</taxon>
        <taxon>Kitasatosporales</taxon>
        <taxon>Streptomycetaceae</taxon>
        <taxon>Kitasatospora</taxon>
    </lineage>
</organism>
<dbReference type="InterPro" id="IPR023187">
    <property type="entry name" value="Tscrpt_reg_MarR-type_CS"/>
</dbReference>
<keyword evidence="1" id="KW-0805">Transcription regulation</keyword>
<feature type="domain" description="HTH marR-type" evidence="4">
    <location>
        <begin position="20"/>
        <end position="149"/>
    </location>
</feature>
<dbReference type="Proteomes" id="UP000540506">
    <property type="component" value="Unassembled WGS sequence"/>
</dbReference>
<keyword evidence="6" id="KW-1185">Reference proteome</keyword>
<dbReference type="RefSeq" id="WP_246559884.1">
    <property type="nucleotide sequence ID" value="NZ_JACHJV010000001.1"/>
</dbReference>
<dbReference type="GO" id="GO:0006950">
    <property type="term" value="P:response to stress"/>
    <property type="evidence" value="ECO:0007669"/>
    <property type="project" value="TreeGrafter"/>
</dbReference>
<dbReference type="PANTHER" id="PTHR33164:SF99">
    <property type="entry name" value="MARR FAMILY REGULATORY PROTEIN"/>
    <property type="match status" value="1"/>
</dbReference>
<dbReference type="InterPro" id="IPR039422">
    <property type="entry name" value="MarR/SlyA-like"/>
</dbReference>
<dbReference type="InterPro" id="IPR000835">
    <property type="entry name" value="HTH_MarR-typ"/>
</dbReference>
<dbReference type="GO" id="GO:0003700">
    <property type="term" value="F:DNA-binding transcription factor activity"/>
    <property type="evidence" value="ECO:0007669"/>
    <property type="project" value="InterPro"/>
</dbReference>
<keyword evidence="3" id="KW-0804">Transcription</keyword>
<proteinExistence type="predicted"/>
<dbReference type="GO" id="GO:0003677">
    <property type="term" value="F:DNA binding"/>
    <property type="evidence" value="ECO:0007669"/>
    <property type="project" value="UniProtKB-KW"/>
</dbReference>
<evidence type="ECO:0000256" key="3">
    <source>
        <dbReference type="ARBA" id="ARBA00023163"/>
    </source>
</evidence>
<dbReference type="PRINTS" id="PR00598">
    <property type="entry name" value="HTHMARR"/>
</dbReference>
<sequence>MTQSAMPPADVAPEAAAPTPVELMDQVARAAAAYYRHFAALAAERGLTLMQGKTLSLLREPRPMRTLADLLACDASNVTGIVDRLEARELVRREVDPADRRIKNVLLTEEGERTVRQIRAELMSSLTGLEQLDEADRVTFQRLLGQVFPG</sequence>
<comment type="caution">
    <text evidence="5">The sequence shown here is derived from an EMBL/GenBank/DDBJ whole genome shotgun (WGS) entry which is preliminary data.</text>
</comment>
<dbReference type="PANTHER" id="PTHR33164">
    <property type="entry name" value="TRANSCRIPTIONAL REGULATOR, MARR FAMILY"/>
    <property type="match status" value="1"/>
</dbReference>
<dbReference type="PROSITE" id="PS50995">
    <property type="entry name" value="HTH_MARR_2"/>
    <property type="match status" value="1"/>
</dbReference>
<keyword evidence="2 5" id="KW-0238">DNA-binding</keyword>
<evidence type="ECO:0000313" key="6">
    <source>
        <dbReference type="Proteomes" id="UP000540506"/>
    </source>
</evidence>
<dbReference type="PROSITE" id="PS01117">
    <property type="entry name" value="HTH_MARR_1"/>
    <property type="match status" value="1"/>
</dbReference>
<name>A0A7W7VT60_KITKI</name>
<dbReference type="SMART" id="SM00347">
    <property type="entry name" value="HTH_MARR"/>
    <property type="match status" value="1"/>
</dbReference>
<evidence type="ECO:0000256" key="1">
    <source>
        <dbReference type="ARBA" id="ARBA00023015"/>
    </source>
</evidence>
<evidence type="ECO:0000313" key="5">
    <source>
        <dbReference type="EMBL" id="MBB4921433.1"/>
    </source>
</evidence>
<dbReference type="InterPro" id="IPR036390">
    <property type="entry name" value="WH_DNA-bd_sf"/>
</dbReference>
<evidence type="ECO:0000259" key="4">
    <source>
        <dbReference type="PROSITE" id="PS50995"/>
    </source>
</evidence>
<dbReference type="SUPFAM" id="SSF46785">
    <property type="entry name" value="Winged helix' DNA-binding domain"/>
    <property type="match status" value="1"/>
</dbReference>
<dbReference type="Pfam" id="PF01047">
    <property type="entry name" value="MarR"/>
    <property type="match status" value="1"/>
</dbReference>
<dbReference type="Gene3D" id="1.10.10.10">
    <property type="entry name" value="Winged helix-like DNA-binding domain superfamily/Winged helix DNA-binding domain"/>
    <property type="match status" value="1"/>
</dbReference>